<dbReference type="InterPro" id="IPR007197">
    <property type="entry name" value="rSAM"/>
</dbReference>
<protein>
    <submittedName>
        <fullName evidence="11">Radical SAM superfamily protein</fullName>
    </submittedName>
</protein>
<dbReference type="PANTHER" id="PTHR43409:SF7">
    <property type="entry name" value="BLL1977 PROTEIN"/>
    <property type="match status" value="1"/>
</dbReference>
<dbReference type="CDD" id="cd01335">
    <property type="entry name" value="Radical_SAM"/>
    <property type="match status" value="1"/>
</dbReference>
<dbReference type="SFLD" id="SFLDG01082">
    <property type="entry name" value="B12-binding_domain_containing"/>
    <property type="match status" value="1"/>
</dbReference>
<dbReference type="Proteomes" id="UP000319342">
    <property type="component" value="Chromosome"/>
</dbReference>
<evidence type="ECO:0000256" key="5">
    <source>
        <dbReference type="ARBA" id="ARBA00022723"/>
    </source>
</evidence>
<dbReference type="GO" id="GO:0051539">
    <property type="term" value="F:4 iron, 4 sulfur cluster binding"/>
    <property type="evidence" value="ECO:0007669"/>
    <property type="project" value="UniProtKB-KW"/>
</dbReference>
<dbReference type="SMART" id="SM00729">
    <property type="entry name" value="Elp3"/>
    <property type="match status" value="1"/>
</dbReference>
<evidence type="ECO:0000256" key="4">
    <source>
        <dbReference type="ARBA" id="ARBA00022691"/>
    </source>
</evidence>
<dbReference type="Gene3D" id="3.80.30.20">
    <property type="entry name" value="tm_1862 like domain"/>
    <property type="match status" value="1"/>
</dbReference>
<dbReference type="SFLD" id="SFLDG01123">
    <property type="entry name" value="methyltransferase_(Class_B)"/>
    <property type="match status" value="1"/>
</dbReference>
<dbReference type="InterPro" id="IPR006158">
    <property type="entry name" value="Cobalamin-bd"/>
</dbReference>
<dbReference type="InterPro" id="IPR034466">
    <property type="entry name" value="Methyltransferase_Class_B"/>
</dbReference>
<dbReference type="Gene3D" id="3.40.50.280">
    <property type="entry name" value="Cobalamin-binding domain"/>
    <property type="match status" value="1"/>
</dbReference>
<keyword evidence="2" id="KW-0489">Methyltransferase</keyword>
<dbReference type="Pfam" id="PF04055">
    <property type="entry name" value="Radical_SAM"/>
    <property type="match status" value="1"/>
</dbReference>
<evidence type="ECO:0000259" key="9">
    <source>
        <dbReference type="PROSITE" id="PS51332"/>
    </source>
</evidence>
<evidence type="ECO:0000313" key="12">
    <source>
        <dbReference type="Proteomes" id="UP000319342"/>
    </source>
</evidence>
<evidence type="ECO:0000259" key="10">
    <source>
        <dbReference type="PROSITE" id="PS51918"/>
    </source>
</evidence>
<dbReference type="PANTHER" id="PTHR43409">
    <property type="entry name" value="ANAEROBIC MAGNESIUM-PROTOPORPHYRIN IX MONOMETHYL ESTER CYCLASE-RELATED"/>
    <property type="match status" value="1"/>
</dbReference>
<evidence type="ECO:0000256" key="1">
    <source>
        <dbReference type="ARBA" id="ARBA00001966"/>
    </source>
</evidence>
<reference evidence="11 12" key="1">
    <citation type="submission" date="2019-02" db="EMBL/GenBank/DDBJ databases">
        <title>Deep-cultivation of Planctomycetes and their phenomic and genomic characterization uncovers novel biology.</title>
        <authorList>
            <person name="Wiegand S."/>
            <person name="Jogler M."/>
            <person name="Boedeker C."/>
            <person name="Pinto D."/>
            <person name="Vollmers J."/>
            <person name="Rivas-Marin E."/>
            <person name="Kohn T."/>
            <person name="Peeters S.H."/>
            <person name="Heuer A."/>
            <person name="Rast P."/>
            <person name="Oberbeckmann S."/>
            <person name="Bunk B."/>
            <person name="Jeske O."/>
            <person name="Meyerdierks A."/>
            <person name="Storesund J.E."/>
            <person name="Kallscheuer N."/>
            <person name="Luecker S."/>
            <person name="Lage O.M."/>
            <person name="Pohl T."/>
            <person name="Merkel B.J."/>
            <person name="Hornburger P."/>
            <person name="Mueller R.-W."/>
            <person name="Bruemmer F."/>
            <person name="Labrenz M."/>
            <person name="Spormann A.M."/>
            <person name="Op den Camp H."/>
            <person name="Overmann J."/>
            <person name="Amann R."/>
            <person name="Jetten M.S.M."/>
            <person name="Mascher T."/>
            <person name="Medema M.H."/>
            <person name="Devos D.P."/>
            <person name="Kaster A.-K."/>
            <person name="Ovreas L."/>
            <person name="Rohde M."/>
            <person name="Galperin M.Y."/>
            <person name="Jogler C."/>
        </authorList>
    </citation>
    <scope>NUCLEOTIDE SEQUENCE [LARGE SCALE GENOMIC DNA]</scope>
    <source>
        <strain evidence="11 12">Pla163</strain>
    </source>
</reference>
<dbReference type="GO" id="GO:0031419">
    <property type="term" value="F:cobalamin binding"/>
    <property type="evidence" value="ECO:0007669"/>
    <property type="project" value="InterPro"/>
</dbReference>
<dbReference type="GO" id="GO:0046872">
    <property type="term" value="F:metal ion binding"/>
    <property type="evidence" value="ECO:0007669"/>
    <property type="project" value="UniProtKB-KW"/>
</dbReference>
<evidence type="ECO:0000256" key="8">
    <source>
        <dbReference type="SAM" id="MobiDB-lite"/>
    </source>
</evidence>
<gene>
    <name evidence="11" type="ORF">Pla163_26120</name>
</gene>
<dbReference type="InterPro" id="IPR058240">
    <property type="entry name" value="rSAM_sf"/>
</dbReference>
<keyword evidence="6" id="KW-0408">Iron</keyword>
<dbReference type="SFLD" id="SFLDS00029">
    <property type="entry name" value="Radical_SAM"/>
    <property type="match status" value="1"/>
</dbReference>
<keyword evidence="5" id="KW-0479">Metal-binding</keyword>
<dbReference type="PROSITE" id="PS51918">
    <property type="entry name" value="RADICAL_SAM"/>
    <property type="match status" value="1"/>
</dbReference>
<evidence type="ECO:0000256" key="6">
    <source>
        <dbReference type="ARBA" id="ARBA00023004"/>
    </source>
</evidence>
<dbReference type="InterPro" id="IPR006638">
    <property type="entry name" value="Elp3/MiaA/NifB-like_rSAM"/>
</dbReference>
<keyword evidence="7" id="KW-0411">Iron-sulfur</keyword>
<dbReference type="PROSITE" id="PS51332">
    <property type="entry name" value="B12_BINDING"/>
    <property type="match status" value="1"/>
</dbReference>
<comment type="cofactor">
    <cofactor evidence="1">
        <name>[4Fe-4S] cluster</name>
        <dbReference type="ChEBI" id="CHEBI:49883"/>
    </cofactor>
</comment>
<dbReference type="EMBL" id="CP036290">
    <property type="protein sequence ID" value="QDU85481.1"/>
    <property type="molecule type" value="Genomic_DNA"/>
</dbReference>
<sequence length="639" mass="68746">MVHDAVLASAPHADTFGYSMPPPGLLRLGGAVERAGFSVALEDLAFRLANGDVPTGDGLARACAERLLNAKPRLALGLSCMGATLPVALAIARIVRERAPDLPILLGGPGTTDVEVRVLERFDWIDAIARGEGEVLVPAVLSRLASGSRDLSGIEGLYWRATDGGVRIEAPRTPLASLDDLPELAWHLVPSLDRYKAITGEDDGLVPIDSGRGCVYDCSFCSIGRTWNRRSRTVPVARLVREIDAAMALPSAKQAYLCHDIFGADRRHALELCAELERRGAGIPFEIRARLDHLGDELIDALGRAGCYRVLLGIETGDAALRNVHGKRMDENLDVLDRIERLDRAGISSILSLVLALPGEGDEQLRATLDLCLDAALRAPVHLSLHLPNPQPGCELGARDGGASRPVEGVVPDMAWGAGTTTPERELIDAHPDLFGTFALMTTAAGGLERLLRLRALADGLPSVLMRYPRTFALAARQRGLDVLDTWDQFAADGRAFQSWALATGDDRVRAALDWERAIVRIAARGDAPPRHGLRCAAIVRATFDPRTEPLTWRATDRAPDAPRALAVVRTPSGAVRTVSIGLDLAQVLESIDGHRADELDPRLVQLLPTLVERGLVAEPPSTSNEHDRTQTSSTAPAR</sequence>
<dbReference type="RefSeq" id="WP_419185894.1">
    <property type="nucleotide sequence ID" value="NZ_CP036290.1"/>
</dbReference>
<evidence type="ECO:0000313" key="11">
    <source>
        <dbReference type="EMBL" id="QDU85481.1"/>
    </source>
</evidence>
<feature type="domain" description="Radical SAM core" evidence="10">
    <location>
        <begin position="198"/>
        <end position="433"/>
    </location>
</feature>
<evidence type="ECO:0000256" key="3">
    <source>
        <dbReference type="ARBA" id="ARBA00022679"/>
    </source>
</evidence>
<feature type="region of interest" description="Disordered" evidence="8">
    <location>
        <begin position="616"/>
        <end position="639"/>
    </location>
</feature>
<dbReference type="InterPro" id="IPR023404">
    <property type="entry name" value="rSAM_horseshoe"/>
</dbReference>
<evidence type="ECO:0000256" key="7">
    <source>
        <dbReference type="ARBA" id="ARBA00023014"/>
    </source>
</evidence>
<dbReference type="InterPro" id="IPR051198">
    <property type="entry name" value="BchE-like"/>
</dbReference>
<dbReference type="Pfam" id="PF02310">
    <property type="entry name" value="B12-binding"/>
    <property type="match status" value="1"/>
</dbReference>
<dbReference type="AlphaFoldDB" id="A0A518D1X6"/>
<feature type="domain" description="B12-binding" evidence="9">
    <location>
        <begin position="8"/>
        <end position="151"/>
    </location>
</feature>
<keyword evidence="4" id="KW-0949">S-adenosyl-L-methionine</keyword>
<organism evidence="11 12">
    <name type="scientific">Rohdeia mirabilis</name>
    <dbReference type="NCBI Taxonomy" id="2528008"/>
    <lineage>
        <taxon>Bacteria</taxon>
        <taxon>Pseudomonadati</taxon>
        <taxon>Planctomycetota</taxon>
        <taxon>Planctomycetia</taxon>
        <taxon>Planctomycetia incertae sedis</taxon>
        <taxon>Rohdeia</taxon>
    </lineage>
</organism>
<evidence type="ECO:0000256" key="2">
    <source>
        <dbReference type="ARBA" id="ARBA00022603"/>
    </source>
</evidence>
<dbReference type="GO" id="GO:0003824">
    <property type="term" value="F:catalytic activity"/>
    <property type="evidence" value="ECO:0007669"/>
    <property type="project" value="InterPro"/>
</dbReference>
<keyword evidence="12" id="KW-1185">Reference proteome</keyword>
<proteinExistence type="predicted"/>
<dbReference type="GO" id="GO:0005829">
    <property type="term" value="C:cytosol"/>
    <property type="evidence" value="ECO:0007669"/>
    <property type="project" value="TreeGrafter"/>
</dbReference>
<name>A0A518D1X6_9BACT</name>
<keyword evidence="3" id="KW-0808">Transferase</keyword>
<accession>A0A518D1X6</accession>
<dbReference type="SUPFAM" id="SSF102114">
    <property type="entry name" value="Radical SAM enzymes"/>
    <property type="match status" value="1"/>
</dbReference>